<evidence type="ECO:0000256" key="1">
    <source>
        <dbReference type="ARBA" id="ARBA00022737"/>
    </source>
</evidence>
<evidence type="ECO:0000313" key="4">
    <source>
        <dbReference type="EMBL" id="KAJ7359932.1"/>
    </source>
</evidence>
<dbReference type="PANTHER" id="PTHR10039">
    <property type="entry name" value="AMELOGENIN"/>
    <property type="match status" value="1"/>
</dbReference>
<dbReference type="SUPFAM" id="SSF52540">
    <property type="entry name" value="P-loop containing nucleoside triphosphate hydrolases"/>
    <property type="match status" value="1"/>
</dbReference>
<evidence type="ECO:0000256" key="2">
    <source>
        <dbReference type="SAM" id="MobiDB-lite"/>
    </source>
</evidence>
<dbReference type="Gene3D" id="3.40.50.300">
    <property type="entry name" value="P-loop containing nucleotide triphosphate hydrolases"/>
    <property type="match status" value="1"/>
</dbReference>
<dbReference type="InterPro" id="IPR056884">
    <property type="entry name" value="NPHP3-like_N"/>
</dbReference>
<dbReference type="InterPro" id="IPR027417">
    <property type="entry name" value="P-loop_NTPase"/>
</dbReference>
<dbReference type="EMBL" id="JARIHO010000006">
    <property type="protein sequence ID" value="KAJ7359932.1"/>
    <property type="molecule type" value="Genomic_DNA"/>
</dbReference>
<comment type="caution">
    <text evidence="4">The sequence shown here is derived from an EMBL/GenBank/DDBJ whole genome shotgun (WGS) entry which is preliminary data.</text>
</comment>
<dbReference type="Proteomes" id="UP001218218">
    <property type="component" value="Unassembled WGS sequence"/>
</dbReference>
<dbReference type="Pfam" id="PF24883">
    <property type="entry name" value="NPHP3_N"/>
    <property type="match status" value="1"/>
</dbReference>
<dbReference type="PANTHER" id="PTHR10039:SF17">
    <property type="entry name" value="FUNGAL STAND N-TERMINAL GOODBYE DOMAIN-CONTAINING PROTEIN-RELATED"/>
    <property type="match status" value="1"/>
</dbReference>
<sequence>MSFTFNATDHPVSIQGGTFYNVAGDVNIFSPLSSAVPGPSPRILQRSQESRLTEKRKKPYNKPAKSHRADRRLKFGENGLDILYRSVLKDAMHNSAERPPDPSCHGGTREMVLSDLCAWSRDGRREGSLLWLYGSAGMGKSAVAQTFAANCEIEGTLGASFFFKRQDVGRGTWKGLFSTLAYQLATSFDELRGVIQEAVEDDKLVVAQTMLHQYRKLLVVPLKQAPSLTVRPIIVIDGLDECEDRSVQVMLLKLIIEGLRTGTLPVRVLIASRPEPHLREVLQAPDNFDFCRHLELRADGLAYADVRRYLCDEFSRIRNLHTSRGILLEDDWPGQDSINHLVKKSSGTFIYAATVLRYIDDEYSHPAERLDDVLRLDPQSTTPLDNLYTQILSTVPQKTILRRVLHAMVRISEDLNPEEIDAALQLRTGTSRLVLRGLHSVVCVPPVRTVGFRYGITFLHASLRDFLLDPIRSSELCVTTPHLDSQLVRSMIMFLSNSSPNYPLFNEITEHLVHYIVRIEPIADLVPVLQNPNILQASFSLDLESISEIVDWLQT</sequence>
<feature type="compositionally biased region" description="Basic residues" evidence="2">
    <location>
        <begin position="54"/>
        <end position="68"/>
    </location>
</feature>
<dbReference type="AlphaFoldDB" id="A0AAD7AJ10"/>
<organism evidence="4 5">
    <name type="scientific">Mycena albidolilacea</name>
    <dbReference type="NCBI Taxonomy" id="1033008"/>
    <lineage>
        <taxon>Eukaryota</taxon>
        <taxon>Fungi</taxon>
        <taxon>Dikarya</taxon>
        <taxon>Basidiomycota</taxon>
        <taxon>Agaricomycotina</taxon>
        <taxon>Agaricomycetes</taxon>
        <taxon>Agaricomycetidae</taxon>
        <taxon>Agaricales</taxon>
        <taxon>Marasmiineae</taxon>
        <taxon>Mycenaceae</taxon>
        <taxon>Mycena</taxon>
    </lineage>
</organism>
<evidence type="ECO:0000259" key="3">
    <source>
        <dbReference type="Pfam" id="PF24883"/>
    </source>
</evidence>
<proteinExistence type="predicted"/>
<accession>A0AAD7AJ10</accession>
<evidence type="ECO:0000313" key="5">
    <source>
        <dbReference type="Proteomes" id="UP001218218"/>
    </source>
</evidence>
<keyword evidence="5" id="KW-1185">Reference proteome</keyword>
<feature type="domain" description="Nephrocystin 3-like N-terminal" evidence="3">
    <location>
        <begin position="112"/>
        <end position="273"/>
    </location>
</feature>
<name>A0AAD7AJ10_9AGAR</name>
<keyword evidence="1" id="KW-0677">Repeat</keyword>
<reference evidence="4" key="1">
    <citation type="submission" date="2023-03" db="EMBL/GenBank/DDBJ databases">
        <title>Massive genome expansion in bonnet fungi (Mycena s.s.) driven by repeated elements and novel gene families across ecological guilds.</title>
        <authorList>
            <consortium name="Lawrence Berkeley National Laboratory"/>
            <person name="Harder C.B."/>
            <person name="Miyauchi S."/>
            <person name="Viragh M."/>
            <person name="Kuo A."/>
            <person name="Thoen E."/>
            <person name="Andreopoulos B."/>
            <person name="Lu D."/>
            <person name="Skrede I."/>
            <person name="Drula E."/>
            <person name="Henrissat B."/>
            <person name="Morin E."/>
            <person name="Kohler A."/>
            <person name="Barry K."/>
            <person name="LaButti K."/>
            <person name="Morin E."/>
            <person name="Salamov A."/>
            <person name="Lipzen A."/>
            <person name="Mereny Z."/>
            <person name="Hegedus B."/>
            <person name="Baldrian P."/>
            <person name="Stursova M."/>
            <person name="Weitz H."/>
            <person name="Taylor A."/>
            <person name="Grigoriev I.V."/>
            <person name="Nagy L.G."/>
            <person name="Martin F."/>
            <person name="Kauserud H."/>
        </authorList>
    </citation>
    <scope>NUCLEOTIDE SEQUENCE</scope>
    <source>
        <strain evidence="4">CBHHK002</strain>
    </source>
</reference>
<feature type="region of interest" description="Disordered" evidence="2">
    <location>
        <begin position="36"/>
        <end position="68"/>
    </location>
</feature>
<gene>
    <name evidence="4" type="ORF">DFH08DRAFT_418374</name>
</gene>
<protein>
    <recommendedName>
        <fullName evidence="3">Nephrocystin 3-like N-terminal domain-containing protein</fullName>
    </recommendedName>
</protein>